<keyword evidence="2" id="KW-1185">Reference proteome</keyword>
<reference evidence="3" key="1">
    <citation type="submission" date="2017-02" db="UniProtKB">
        <authorList>
            <consortium name="WormBaseParasite"/>
        </authorList>
    </citation>
    <scope>IDENTIFICATION</scope>
</reference>
<evidence type="ECO:0000313" key="3">
    <source>
        <dbReference type="WBParaSite" id="ALUE_0001315201-mRNA-1"/>
    </source>
</evidence>
<protein>
    <submittedName>
        <fullName evidence="3">Ovule protein</fullName>
    </submittedName>
</protein>
<dbReference type="Proteomes" id="UP000036681">
    <property type="component" value="Unplaced"/>
</dbReference>
<feature type="region of interest" description="Disordered" evidence="1">
    <location>
        <begin position="1"/>
        <end position="126"/>
    </location>
</feature>
<evidence type="ECO:0000256" key="1">
    <source>
        <dbReference type="SAM" id="MobiDB-lite"/>
    </source>
</evidence>
<feature type="compositionally biased region" description="Basic and acidic residues" evidence="1">
    <location>
        <begin position="1"/>
        <end position="11"/>
    </location>
</feature>
<accession>A0A0M3I7I5</accession>
<evidence type="ECO:0000313" key="2">
    <source>
        <dbReference type="Proteomes" id="UP000036681"/>
    </source>
</evidence>
<dbReference type="AlphaFoldDB" id="A0A0M3I7I5"/>
<organism evidence="2 3">
    <name type="scientific">Ascaris lumbricoides</name>
    <name type="common">Giant roundworm</name>
    <dbReference type="NCBI Taxonomy" id="6252"/>
    <lineage>
        <taxon>Eukaryota</taxon>
        <taxon>Metazoa</taxon>
        <taxon>Ecdysozoa</taxon>
        <taxon>Nematoda</taxon>
        <taxon>Chromadorea</taxon>
        <taxon>Rhabditida</taxon>
        <taxon>Spirurina</taxon>
        <taxon>Ascaridomorpha</taxon>
        <taxon>Ascaridoidea</taxon>
        <taxon>Ascarididae</taxon>
        <taxon>Ascaris</taxon>
    </lineage>
</organism>
<sequence>MLDVNTTRETRLASSRSRSTSRKGTPLGPRTTSKSHPKIQTQSRSKSTGGHSCPAGKHKLRKQYTSFRRIFTKNSQHMNSTTTDKSQAPTQQTGPSMKINEWKKPSYAPYRQPSQPKSIVDAVKTE</sequence>
<name>A0A0M3I7I5_ASCLU</name>
<feature type="compositionally biased region" description="Polar residues" evidence="1">
    <location>
        <begin position="72"/>
        <end position="95"/>
    </location>
</feature>
<proteinExistence type="predicted"/>
<feature type="compositionally biased region" description="Polar residues" evidence="1">
    <location>
        <begin position="30"/>
        <end position="50"/>
    </location>
</feature>
<feature type="compositionally biased region" description="Low complexity" evidence="1">
    <location>
        <begin position="12"/>
        <end position="25"/>
    </location>
</feature>
<dbReference type="WBParaSite" id="ALUE_0001315201-mRNA-1">
    <property type="protein sequence ID" value="ALUE_0001315201-mRNA-1"/>
    <property type="gene ID" value="ALUE_0001315201"/>
</dbReference>